<accession>A0A2P2QRK1</accession>
<organism evidence="1">
    <name type="scientific">Rhizophora mucronata</name>
    <name type="common">Asiatic mangrove</name>
    <dbReference type="NCBI Taxonomy" id="61149"/>
    <lineage>
        <taxon>Eukaryota</taxon>
        <taxon>Viridiplantae</taxon>
        <taxon>Streptophyta</taxon>
        <taxon>Embryophyta</taxon>
        <taxon>Tracheophyta</taxon>
        <taxon>Spermatophyta</taxon>
        <taxon>Magnoliopsida</taxon>
        <taxon>eudicotyledons</taxon>
        <taxon>Gunneridae</taxon>
        <taxon>Pentapetalae</taxon>
        <taxon>rosids</taxon>
        <taxon>fabids</taxon>
        <taxon>Malpighiales</taxon>
        <taxon>Rhizophoraceae</taxon>
        <taxon>Rhizophora</taxon>
    </lineage>
</organism>
<dbReference type="AlphaFoldDB" id="A0A2P2QRK1"/>
<proteinExistence type="predicted"/>
<dbReference type="EMBL" id="GGEC01089047">
    <property type="protein sequence ID" value="MBX69531.1"/>
    <property type="molecule type" value="Transcribed_RNA"/>
</dbReference>
<protein>
    <submittedName>
        <fullName evidence="1">Uncharacterized protein</fullName>
    </submittedName>
</protein>
<sequence>MLFLIVATHEVENRYSIKINPYSILSAIVLARPQLWRE</sequence>
<reference evidence="1" key="1">
    <citation type="submission" date="2018-02" db="EMBL/GenBank/DDBJ databases">
        <title>Rhizophora mucronata_Transcriptome.</title>
        <authorList>
            <person name="Meera S.P."/>
            <person name="Sreeshan A."/>
            <person name="Augustine A."/>
        </authorList>
    </citation>
    <scope>NUCLEOTIDE SEQUENCE</scope>
    <source>
        <tissue evidence="1">Leaf</tissue>
    </source>
</reference>
<evidence type="ECO:0000313" key="1">
    <source>
        <dbReference type="EMBL" id="MBX69531.1"/>
    </source>
</evidence>
<name>A0A2P2QRK1_RHIMU</name>